<evidence type="ECO:0000256" key="1">
    <source>
        <dbReference type="SAM" id="MobiDB-lite"/>
    </source>
</evidence>
<comment type="caution">
    <text evidence="2">The sequence shown here is derived from an EMBL/GenBank/DDBJ whole genome shotgun (WGS) entry which is preliminary data.</text>
</comment>
<evidence type="ECO:0000313" key="3">
    <source>
        <dbReference type="Proteomes" id="UP001177670"/>
    </source>
</evidence>
<sequence>MRVKEGRGEEEEEEETRGSRPLARRVARRSPAESPRRRGSHRLAPFFPKRDTVRLCDIFAHDVDSCKLIRLQARKSCFASRAIIRARDCPCDCPAIDSRRPRRFRSITTHPAK</sequence>
<organism evidence="2 3">
    <name type="scientific">Melipona bicolor</name>
    <dbReference type="NCBI Taxonomy" id="60889"/>
    <lineage>
        <taxon>Eukaryota</taxon>
        <taxon>Metazoa</taxon>
        <taxon>Ecdysozoa</taxon>
        <taxon>Arthropoda</taxon>
        <taxon>Hexapoda</taxon>
        <taxon>Insecta</taxon>
        <taxon>Pterygota</taxon>
        <taxon>Neoptera</taxon>
        <taxon>Endopterygota</taxon>
        <taxon>Hymenoptera</taxon>
        <taxon>Apocrita</taxon>
        <taxon>Aculeata</taxon>
        <taxon>Apoidea</taxon>
        <taxon>Anthophila</taxon>
        <taxon>Apidae</taxon>
        <taxon>Melipona</taxon>
    </lineage>
</organism>
<protein>
    <submittedName>
        <fullName evidence="2">Uncharacterized protein</fullName>
    </submittedName>
</protein>
<name>A0AA40KR42_9HYME</name>
<dbReference type="AlphaFoldDB" id="A0AA40KR42"/>
<proteinExistence type="predicted"/>
<dbReference type="Proteomes" id="UP001177670">
    <property type="component" value="Unassembled WGS sequence"/>
</dbReference>
<evidence type="ECO:0000313" key="2">
    <source>
        <dbReference type="EMBL" id="KAK1129706.1"/>
    </source>
</evidence>
<dbReference type="EMBL" id="JAHYIQ010000008">
    <property type="protein sequence ID" value="KAK1129706.1"/>
    <property type="molecule type" value="Genomic_DNA"/>
</dbReference>
<feature type="region of interest" description="Disordered" evidence="1">
    <location>
        <begin position="1"/>
        <end position="44"/>
    </location>
</feature>
<gene>
    <name evidence="2" type="ORF">K0M31_019421</name>
</gene>
<keyword evidence="3" id="KW-1185">Reference proteome</keyword>
<reference evidence="2" key="1">
    <citation type="submission" date="2021-10" db="EMBL/GenBank/DDBJ databases">
        <title>Melipona bicolor Genome sequencing and assembly.</title>
        <authorList>
            <person name="Araujo N.S."/>
            <person name="Arias M.C."/>
        </authorList>
    </citation>
    <scope>NUCLEOTIDE SEQUENCE</scope>
    <source>
        <strain evidence="2">USP_2M_L1-L4_2017</strain>
        <tissue evidence="2">Whole body</tissue>
    </source>
</reference>
<accession>A0AA40KR42</accession>